<sequence>MDILLHVPLSSPTDGALLPDITPTIHAKRSFHMGYVGFKNFPSQGAWHSLAKL</sequence>
<evidence type="ECO:0000313" key="1">
    <source>
        <dbReference type="EMBL" id="MBX67689.1"/>
    </source>
</evidence>
<protein>
    <submittedName>
        <fullName evidence="1">Uncharacterized protein</fullName>
    </submittedName>
</protein>
<dbReference type="AlphaFoldDB" id="A0A2P2QL19"/>
<accession>A0A2P2QL19</accession>
<reference evidence="1" key="1">
    <citation type="submission" date="2018-02" db="EMBL/GenBank/DDBJ databases">
        <title>Rhizophora mucronata_Transcriptome.</title>
        <authorList>
            <person name="Meera S.P."/>
            <person name="Sreeshan A."/>
            <person name="Augustine A."/>
        </authorList>
    </citation>
    <scope>NUCLEOTIDE SEQUENCE</scope>
    <source>
        <tissue evidence="1">Leaf</tissue>
    </source>
</reference>
<organism evidence="1">
    <name type="scientific">Rhizophora mucronata</name>
    <name type="common">Asiatic mangrove</name>
    <dbReference type="NCBI Taxonomy" id="61149"/>
    <lineage>
        <taxon>Eukaryota</taxon>
        <taxon>Viridiplantae</taxon>
        <taxon>Streptophyta</taxon>
        <taxon>Embryophyta</taxon>
        <taxon>Tracheophyta</taxon>
        <taxon>Spermatophyta</taxon>
        <taxon>Magnoliopsida</taxon>
        <taxon>eudicotyledons</taxon>
        <taxon>Gunneridae</taxon>
        <taxon>Pentapetalae</taxon>
        <taxon>rosids</taxon>
        <taxon>fabids</taxon>
        <taxon>Malpighiales</taxon>
        <taxon>Rhizophoraceae</taxon>
        <taxon>Rhizophora</taxon>
    </lineage>
</organism>
<proteinExistence type="predicted"/>
<name>A0A2P2QL19_RHIMU</name>
<dbReference type="EMBL" id="GGEC01087205">
    <property type="protein sequence ID" value="MBX67689.1"/>
    <property type="molecule type" value="Transcribed_RNA"/>
</dbReference>